<organism evidence="3">
    <name type="scientific">Salix viminalis</name>
    <name type="common">Common osier</name>
    <name type="synonym">Basket willow</name>
    <dbReference type="NCBI Taxonomy" id="40686"/>
    <lineage>
        <taxon>Eukaryota</taxon>
        <taxon>Viridiplantae</taxon>
        <taxon>Streptophyta</taxon>
        <taxon>Embryophyta</taxon>
        <taxon>Tracheophyta</taxon>
        <taxon>Spermatophyta</taxon>
        <taxon>Magnoliopsida</taxon>
        <taxon>eudicotyledons</taxon>
        <taxon>Gunneridae</taxon>
        <taxon>Pentapetalae</taxon>
        <taxon>rosids</taxon>
        <taxon>fabids</taxon>
        <taxon>Malpighiales</taxon>
        <taxon>Salicaceae</taxon>
        <taxon>Saliceae</taxon>
        <taxon>Salix</taxon>
    </lineage>
</organism>
<evidence type="ECO:0000256" key="1">
    <source>
        <dbReference type="SAM" id="MobiDB-lite"/>
    </source>
</evidence>
<evidence type="ECO:0008006" key="4">
    <source>
        <dbReference type="Google" id="ProtNLM"/>
    </source>
</evidence>
<dbReference type="CDD" id="cd19756">
    <property type="entry name" value="Bbox2"/>
    <property type="match status" value="1"/>
</dbReference>
<protein>
    <recommendedName>
        <fullName evidence="4">B box-type domain-containing protein</fullName>
    </recommendedName>
</protein>
<feature type="compositionally biased region" description="Low complexity" evidence="1">
    <location>
        <begin position="225"/>
        <end position="234"/>
    </location>
</feature>
<keyword evidence="2" id="KW-0732">Signal</keyword>
<sequence length="293" mass="32556">MVAQVKILLGPLAIFLTVSTENWEKVIVISPLSLQPLNTNSLSSKFKMLISSNLVLPPWLQALLAEKFFDACFIHKGARKNERNIFCLDCCVSICPHCLPPHNSHRLLQIRRYVYNDVLRLDDAQKLFDCASVQSYTTNSAKVIFLNHRPQTRIVNIRGNNCSTCDRGLQYPYLFCSISCKVDHILTTKGVAGLSSFFCDCKFLPLPEPGSDDGLMTPDSVLEPSGSTKTSSSSGGYGGVDCRTLACTATTEIVRKKRSSLTSSCRTMYPRITEISSNLMSRRKKAPSRAPLY</sequence>
<dbReference type="EMBL" id="CAADRP010001941">
    <property type="protein sequence ID" value="VFU57215.1"/>
    <property type="molecule type" value="Genomic_DNA"/>
</dbReference>
<feature type="chain" id="PRO_5026989601" description="B box-type domain-containing protein" evidence="2">
    <location>
        <begin position="21"/>
        <end position="293"/>
    </location>
</feature>
<reference evidence="3" key="1">
    <citation type="submission" date="2019-03" db="EMBL/GenBank/DDBJ databases">
        <authorList>
            <person name="Mank J."/>
            <person name="Almeida P."/>
        </authorList>
    </citation>
    <scope>NUCLEOTIDE SEQUENCE</scope>
    <source>
        <strain evidence="3">78183</strain>
    </source>
</reference>
<feature type="signal peptide" evidence="2">
    <location>
        <begin position="1"/>
        <end position="20"/>
    </location>
</feature>
<feature type="region of interest" description="Disordered" evidence="1">
    <location>
        <begin position="214"/>
        <end position="236"/>
    </location>
</feature>
<dbReference type="PANTHER" id="PTHR31065">
    <property type="entry name" value="PLATZ TRANSCRIPTION FACTOR FAMILY PROTEIN"/>
    <property type="match status" value="1"/>
</dbReference>
<name>A0A6N2MS28_SALVM</name>
<dbReference type="AlphaFoldDB" id="A0A6N2MS28"/>
<evidence type="ECO:0000313" key="3">
    <source>
        <dbReference type="EMBL" id="VFU57215.1"/>
    </source>
</evidence>
<dbReference type="InterPro" id="IPR006734">
    <property type="entry name" value="PLATZ"/>
</dbReference>
<proteinExistence type="predicted"/>
<accession>A0A6N2MS28</accession>
<dbReference type="Pfam" id="PF04640">
    <property type="entry name" value="PLATZ"/>
    <property type="match status" value="1"/>
</dbReference>
<evidence type="ECO:0000256" key="2">
    <source>
        <dbReference type="SAM" id="SignalP"/>
    </source>
</evidence>
<dbReference type="PANTHER" id="PTHR31065:SF1">
    <property type="entry name" value="OS09G0116050 PROTEIN"/>
    <property type="match status" value="1"/>
</dbReference>
<gene>
    <name evidence="3" type="ORF">SVIM_LOCUS413261</name>
</gene>